<dbReference type="GO" id="GO:0046872">
    <property type="term" value="F:metal ion binding"/>
    <property type="evidence" value="ECO:0007669"/>
    <property type="project" value="UniProtKB-KW"/>
</dbReference>
<sequence>MTTDRSGHCLCGAVSLRLDGIGHEIHACHCGMCRRWTGSAFLTVTVAESALTVEGTEHVKRRRSSDWAERAFCGECGSMLWYRLMLPDAPPQYFVAAGLLDDLSGLRLSDEIYIDCKPQAWSFAGPTHQMTEAEVLAAFQASPEE</sequence>
<evidence type="ECO:0000259" key="5">
    <source>
        <dbReference type="PROSITE" id="PS51891"/>
    </source>
</evidence>
<dbReference type="PANTHER" id="PTHR33337">
    <property type="entry name" value="GFA DOMAIN-CONTAINING PROTEIN"/>
    <property type="match status" value="1"/>
</dbReference>
<comment type="caution">
    <text evidence="6">The sequence shown here is derived from an EMBL/GenBank/DDBJ whole genome shotgun (WGS) entry which is preliminary data.</text>
</comment>
<dbReference type="Proteomes" id="UP000306340">
    <property type="component" value="Unassembled WGS sequence"/>
</dbReference>
<evidence type="ECO:0000256" key="3">
    <source>
        <dbReference type="ARBA" id="ARBA00022833"/>
    </source>
</evidence>
<keyword evidence="3" id="KW-0862">Zinc</keyword>
<dbReference type="Gene3D" id="3.90.1590.10">
    <property type="entry name" value="glutathione-dependent formaldehyde- activating enzyme (gfa)"/>
    <property type="match status" value="1"/>
</dbReference>
<dbReference type="PROSITE" id="PS51891">
    <property type="entry name" value="CENP_V_GFA"/>
    <property type="match status" value="1"/>
</dbReference>
<evidence type="ECO:0000313" key="6">
    <source>
        <dbReference type="EMBL" id="TKA97300.1"/>
    </source>
</evidence>
<dbReference type="RefSeq" id="WP_136791872.1">
    <property type="nucleotide sequence ID" value="NZ_SWAU01000045.1"/>
</dbReference>
<dbReference type="InterPro" id="IPR011057">
    <property type="entry name" value="Mss4-like_sf"/>
</dbReference>
<organism evidence="6 7">
    <name type="scientific">Cereibacter changlensis</name>
    <dbReference type="NCBI Taxonomy" id="402884"/>
    <lineage>
        <taxon>Bacteria</taxon>
        <taxon>Pseudomonadati</taxon>
        <taxon>Pseudomonadota</taxon>
        <taxon>Alphaproteobacteria</taxon>
        <taxon>Rhodobacterales</taxon>
        <taxon>Paracoccaceae</taxon>
        <taxon>Cereibacter</taxon>
    </lineage>
</organism>
<dbReference type="SUPFAM" id="SSF51316">
    <property type="entry name" value="Mss4-like"/>
    <property type="match status" value="1"/>
</dbReference>
<dbReference type="AlphaFoldDB" id="A0A4U0YWY0"/>
<dbReference type="PANTHER" id="PTHR33337:SF40">
    <property type="entry name" value="CENP-V_GFA DOMAIN-CONTAINING PROTEIN-RELATED"/>
    <property type="match status" value="1"/>
</dbReference>
<evidence type="ECO:0000313" key="7">
    <source>
        <dbReference type="Proteomes" id="UP000306340"/>
    </source>
</evidence>
<gene>
    <name evidence="6" type="ORF">FAZ78_06780</name>
</gene>
<name>A0A4U0YWY0_9RHOB</name>
<proteinExistence type="inferred from homology"/>
<evidence type="ECO:0000256" key="2">
    <source>
        <dbReference type="ARBA" id="ARBA00022723"/>
    </source>
</evidence>
<dbReference type="InterPro" id="IPR006913">
    <property type="entry name" value="CENP-V/GFA"/>
</dbReference>
<protein>
    <submittedName>
        <fullName evidence="6">GFA family protein</fullName>
    </submittedName>
</protein>
<evidence type="ECO:0000256" key="1">
    <source>
        <dbReference type="ARBA" id="ARBA00005495"/>
    </source>
</evidence>
<dbReference type="Pfam" id="PF04828">
    <property type="entry name" value="GFA"/>
    <property type="match status" value="1"/>
</dbReference>
<evidence type="ECO:0000256" key="4">
    <source>
        <dbReference type="ARBA" id="ARBA00023239"/>
    </source>
</evidence>
<reference evidence="6 7" key="1">
    <citation type="submission" date="2019-04" db="EMBL/GenBank/DDBJ databases">
        <title>Crypto-aerobic microbial life in anoxic (sulfidic) marine sediments.</title>
        <authorList>
            <person name="Bhattacharya S."/>
            <person name="Roy C."/>
            <person name="Mondal N."/>
            <person name="Sarkar J."/>
            <person name="Mandal S."/>
            <person name="Rameez M.J."/>
            <person name="Ghosh W."/>
        </authorList>
    </citation>
    <scope>NUCLEOTIDE SEQUENCE [LARGE SCALE GENOMIC DNA]</scope>
    <source>
        <strain evidence="6 7">SBBC</strain>
    </source>
</reference>
<dbReference type="GO" id="GO:0016846">
    <property type="term" value="F:carbon-sulfur lyase activity"/>
    <property type="evidence" value="ECO:0007669"/>
    <property type="project" value="InterPro"/>
</dbReference>
<dbReference type="EMBL" id="SWAU01000045">
    <property type="protein sequence ID" value="TKA97300.1"/>
    <property type="molecule type" value="Genomic_DNA"/>
</dbReference>
<keyword evidence="2" id="KW-0479">Metal-binding</keyword>
<accession>A0A4U0YWY0</accession>
<keyword evidence="4" id="KW-0456">Lyase</keyword>
<comment type="similarity">
    <text evidence="1">Belongs to the Gfa family.</text>
</comment>
<feature type="domain" description="CENP-V/GFA" evidence="5">
    <location>
        <begin position="5"/>
        <end position="122"/>
    </location>
</feature>